<dbReference type="AlphaFoldDB" id="A0A438F8C3"/>
<name>A0A438F8C3_VITVI</name>
<protein>
    <submittedName>
        <fullName evidence="1">Uncharacterized protein</fullName>
    </submittedName>
</protein>
<accession>A0A438F8C3</accession>
<evidence type="ECO:0000313" key="1">
    <source>
        <dbReference type="EMBL" id="RVW56166.1"/>
    </source>
</evidence>
<dbReference type="EMBL" id="QGNW01001094">
    <property type="protein sequence ID" value="RVW56166.1"/>
    <property type="molecule type" value="Genomic_DNA"/>
</dbReference>
<reference evidence="1 2" key="1">
    <citation type="journal article" date="2018" name="PLoS Genet.">
        <title>Population sequencing reveals clonal diversity and ancestral inbreeding in the grapevine cultivar Chardonnay.</title>
        <authorList>
            <person name="Roach M.J."/>
            <person name="Johnson D.L."/>
            <person name="Bohlmann J."/>
            <person name="van Vuuren H.J."/>
            <person name="Jones S.J."/>
            <person name="Pretorius I.S."/>
            <person name="Schmidt S.A."/>
            <person name="Borneman A.R."/>
        </authorList>
    </citation>
    <scope>NUCLEOTIDE SEQUENCE [LARGE SCALE GENOMIC DNA]</scope>
    <source>
        <strain evidence="2">cv. Chardonnay</strain>
        <tissue evidence="1">Leaf</tissue>
    </source>
</reference>
<comment type="caution">
    <text evidence="1">The sequence shown here is derived from an EMBL/GenBank/DDBJ whole genome shotgun (WGS) entry which is preliminary data.</text>
</comment>
<proteinExistence type="predicted"/>
<evidence type="ECO:0000313" key="2">
    <source>
        <dbReference type="Proteomes" id="UP000288805"/>
    </source>
</evidence>
<dbReference type="Proteomes" id="UP000288805">
    <property type="component" value="Unassembled WGS sequence"/>
</dbReference>
<organism evidence="1 2">
    <name type="scientific">Vitis vinifera</name>
    <name type="common">Grape</name>
    <dbReference type="NCBI Taxonomy" id="29760"/>
    <lineage>
        <taxon>Eukaryota</taxon>
        <taxon>Viridiplantae</taxon>
        <taxon>Streptophyta</taxon>
        <taxon>Embryophyta</taxon>
        <taxon>Tracheophyta</taxon>
        <taxon>Spermatophyta</taxon>
        <taxon>Magnoliopsida</taxon>
        <taxon>eudicotyledons</taxon>
        <taxon>Gunneridae</taxon>
        <taxon>Pentapetalae</taxon>
        <taxon>rosids</taxon>
        <taxon>Vitales</taxon>
        <taxon>Vitaceae</taxon>
        <taxon>Viteae</taxon>
        <taxon>Vitis</taxon>
    </lineage>
</organism>
<gene>
    <name evidence="1" type="ORF">CK203_080771</name>
</gene>
<sequence length="109" mass="12230">MFVEIERSLRVRKFLDWGAVDTRGAAGVYGPTNGEFVGRARVYKGVVGLSLCSLSRPMSGHSPILLDKQGVRTGRTPFRFKNMWLKVWNTEVFGNVAIRKELALKQVGF</sequence>